<name>A0ABP1Q7F4_9HEXA</name>
<keyword evidence="3" id="KW-1185">Reference proteome</keyword>
<dbReference type="EMBL" id="CAXLJM020000021">
    <property type="protein sequence ID" value="CAL8087554.1"/>
    <property type="molecule type" value="Genomic_DNA"/>
</dbReference>
<dbReference type="Proteomes" id="UP001642540">
    <property type="component" value="Unassembled WGS sequence"/>
</dbReference>
<organism evidence="2 3">
    <name type="scientific">Orchesella dallaii</name>
    <dbReference type="NCBI Taxonomy" id="48710"/>
    <lineage>
        <taxon>Eukaryota</taxon>
        <taxon>Metazoa</taxon>
        <taxon>Ecdysozoa</taxon>
        <taxon>Arthropoda</taxon>
        <taxon>Hexapoda</taxon>
        <taxon>Collembola</taxon>
        <taxon>Entomobryomorpha</taxon>
        <taxon>Entomobryoidea</taxon>
        <taxon>Orchesellidae</taxon>
        <taxon>Orchesellinae</taxon>
        <taxon>Orchesella</taxon>
    </lineage>
</organism>
<reference evidence="2 3" key="1">
    <citation type="submission" date="2024-08" db="EMBL/GenBank/DDBJ databases">
        <authorList>
            <person name="Cucini C."/>
            <person name="Frati F."/>
        </authorList>
    </citation>
    <scope>NUCLEOTIDE SEQUENCE [LARGE SCALE GENOMIC DNA]</scope>
</reference>
<evidence type="ECO:0000313" key="2">
    <source>
        <dbReference type="EMBL" id="CAL8087554.1"/>
    </source>
</evidence>
<proteinExistence type="predicted"/>
<evidence type="ECO:0008006" key="4">
    <source>
        <dbReference type="Google" id="ProtNLM"/>
    </source>
</evidence>
<feature type="compositionally biased region" description="Acidic residues" evidence="1">
    <location>
        <begin position="148"/>
        <end position="172"/>
    </location>
</feature>
<feature type="region of interest" description="Disordered" evidence="1">
    <location>
        <begin position="144"/>
        <end position="172"/>
    </location>
</feature>
<comment type="caution">
    <text evidence="2">The sequence shown here is derived from an EMBL/GenBank/DDBJ whole genome shotgun (WGS) entry which is preliminary data.</text>
</comment>
<sequence length="172" mass="18980">MKYSIQFISFFLATSVFQFGDTKKAVNTGGLLPCPEEDAQVCIDCTCNPKKRGLNTCKPSDACPEPLKSVSEITKKDKGAICPYGETFSALCTLCECSGMGQDFCAMCFALPVRRGGQPEAVNNELPKNTDNKFTNYEINGWAVREVADEEEEEEEEKDEEENGEDADADEE</sequence>
<accession>A0ABP1Q7F4</accession>
<protein>
    <recommendedName>
        <fullName evidence="4">Secreted protein</fullName>
    </recommendedName>
</protein>
<evidence type="ECO:0000313" key="3">
    <source>
        <dbReference type="Proteomes" id="UP001642540"/>
    </source>
</evidence>
<gene>
    <name evidence="2" type="ORF">ODALV1_LOCUS6779</name>
</gene>
<evidence type="ECO:0000256" key="1">
    <source>
        <dbReference type="SAM" id="MobiDB-lite"/>
    </source>
</evidence>